<dbReference type="InterPro" id="IPR001638">
    <property type="entry name" value="Solute-binding_3/MltF_N"/>
</dbReference>
<feature type="domain" description="Ionotropic glutamate receptor C-terminal" evidence="6">
    <location>
        <begin position="40"/>
        <end position="261"/>
    </location>
</feature>
<comment type="similarity">
    <text evidence="2 4">Belongs to the bacterial solute-binding protein 3 family.</text>
</comment>
<evidence type="ECO:0000256" key="4">
    <source>
        <dbReference type="RuleBase" id="RU003744"/>
    </source>
</evidence>
<dbReference type="InterPro" id="IPR001320">
    <property type="entry name" value="Iontro_rcpt_C"/>
</dbReference>
<gene>
    <name evidence="7" type="ORF">IPK02_16895</name>
</gene>
<dbReference type="PROSITE" id="PS51257">
    <property type="entry name" value="PROKAR_LIPOPROTEIN"/>
    <property type="match status" value="1"/>
</dbReference>
<keyword evidence="3" id="KW-0732">Signal</keyword>
<dbReference type="CDD" id="cd00996">
    <property type="entry name" value="PBP2_AatB_like"/>
    <property type="match status" value="1"/>
</dbReference>
<dbReference type="PANTHER" id="PTHR35936">
    <property type="entry name" value="MEMBRANE-BOUND LYTIC MUREIN TRANSGLYCOSYLASE F"/>
    <property type="match status" value="1"/>
</dbReference>
<dbReference type="GO" id="GO:0015276">
    <property type="term" value="F:ligand-gated monoatomic ion channel activity"/>
    <property type="evidence" value="ECO:0007669"/>
    <property type="project" value="InterPro"/>
</dbReference>
<dbReference type="SMART" id="SM00079">
    <property type="entry name" value="PBPe"/>
    <property type="match status" value="1"/>
</dbReference>
<comment type="caution">
    <text evidence="7">The sequence shown here is derived from an EMBL/GenBank/DDBJ whole genome shotgun (WGS) entry which is preliminary data.</text>
</comment>
<feature type="domain" description="Solute-binding protein family 3/N-terminal" evidence="5">
    <location>
        <begin position="40"/>
        <end position="262"/>
    </location>
</feature>
<evidence type="ECO:0000256" key="3">
    <source>
        <dbReference type="ARBA" id="ARBA00022729"/>
    </source>
</evidence>
<dbReference type="GO" id="GO:0030313">
    <property type="term" value="C:cell envelope"/>
    <property type="evidence" value="ECO:0007669"/>
    <property type="project" value="UniProtKB-SubCell"/>
</dbReference>
<dbReference type="PROSITE" id="PS01039">
    <property type="entry name" value="SBP_BACTERIAL_3"/>
    <property type="match status" value="1"/>
</dbReference>
<evidence type="ECO:0000256" key="1">
    <source>
        <dbReference type="ARBA" id="ARBA00004196"/>
    </source>
</evidence>
<evidence type="ECO:0000313" key="7">
    <source>
        <dbReference type="EMBL" id="MBK7955484.1"/>
    </source>
</evidence>
<evidence type="ECO:0000256" key="2">
    <source>
        <dbReference type="ARBA" id="ARBA00010333"/>
    </source>
</evidence>
<dbReference type="SMART" id="SM00062">
    <property type="entry name" value="PBPb"/>
    <property type="match status" value="1"/>
</dbReference>
<reference evidence="7 8" key="1">
    <citation type="submission" date="2020-10" db="EMBL/GenBank/DDBJ databases">
        <title>Connecting structure to function with the recovery of over 1000 high-quality activated sludge metagenome-assembled genomes encoding full-length rRNA genes using long-read sequencing.</title>
        <authorList>
            <person name="Singleton C.M."/>
            <person name="Petriglieri F."/>
            <person name="Kristensen J.M."/>
            <person name="Kirkegaard R.H."/>
            <person name="Michaelsen T.Y."/>
            <person name="Andersen M.H."/>
            <person name="Karst S.M."/>
            <person name="Dueholm M.S."/>
            <person name="Nielsen P.H."/>
            <person name="Albertsen M."/>
        </authorList>
    </citation>
    <scope>NUCLEOTIDE SEQUENCE [LARGE SCALE GENOMIC DNA]</scope>
    <source>
        <strain evidence="7">Fred_18-Q3-R57-64_BAT3C.720</strain>
    </source>
</reference>
<evidence type="ECO:0000259" key="6">
    <source>
        <dbReference type="SMART" id="SM00079"/>
    </source>
</evidence>
<proteinExistence type="inferred from homology"/>
<dbReference type="SUPFAM" id="SSF53850">
    <property type="entry name" value="Periplasmic binding protein-like II"/>
    <property type="match status" value="1"/>
</dbReference>
<dbReference type="Pfam" id="PF00497">
    <property type="entry name" value="SBP_bac_3"/>
    <property type="match status" value="1"/>
</dbReference>
<organism evidence="7 8">
    <name type="scientific">Candidatus Accumulibacter affinis</name>
    <dbReference type="NCBI Taxonomy" id="2954384"/>
    <lineage>
        <taxon>Bacteria</taxon>
        <taxon>Pseudomonadati</taxon>
        <taxon>Pseudomonadota</taxon>
        <taxon>Betaproteobacteria</taxon>
        <taxon>Candidatus Accumulibacter</taxon>
    </lineage>
</organism>
<accession>A0A935W5R9</accession>
<name>A0A935W5R9_9PROT</name>
<dbReference type="Proteomes" id="UP000706151">
    <property type="component" value="Unassembled WGS sequence"/>
</dbReference>
<dbReference type="PANTHER" id="PTHR35936:SF34">
    <property type="entry name" value="ABC TRANSPORTER EXTRACELLULAR-BINDING PROTEIN YCKB-RELATED"/>
    <property type="match status" value="1"/>
</dbReference>
<dbReference type="EMBL" id="JADJOT010000010">
    <property type="protein sequence ID" value="MBK7955484.1"/>
    <property type="molecule type" value="Genomic_DNA"/>
</dbReference>
<evidence type="ECO:0000259" key="5">
    <source>
        <dbReference type="SMART" id="SM00062"/>
    </source>
</evidence>
<protein>
    <submittedName>
        <fullName evidence="7">Amino acid ABC transporter substrate-binding protein</fullName>
    </submittedName>
</protein>
<dbReference type="GO" id="GO:0016020">
    <property type="term" value="C:membrane"/>
    <property type="evidence" value="ECO:0007669"/>
    <property type="project" value="InterPro"/>
</dbReference>
<comment type="subcellular location">
    <subcellularLocation>
        <location evidence="1">Cell envelope</location>
    </subcellularLocation>
</comment>
<dbReference type="InterPro" id="IPR018313">
    <property type="entry name" value="SBP_3_CS"/>
</dbReference>
<evidence type="ECO:0000313" key="8">
    <source>
        <dbReference type="Proteomes" id="UP000706151"/>
    </source>
</evidence>
<sequence>MKKNTSWLLGTVAAAILLVGCGKQESPQTQAAAKPVAITRIVVGLDDNFPPMGFRDKENKLVGFDIDLAREAAKRLGTEVEFKPIDWNAKEAELNGKRVDVLWNGLTITEQRKANIAFTTPYLENRQIVVVTAKSPIKSKADLVGKVVGLQDGSSAVEAVEKDGAAKSVKEIKKYGDNVAALMDLSTGRLDALVVDEVVGRYYLSKKPGEYVVLEDNFGTEEYGVGVRKDDGELLAKLQKTMDEMKKDGSAGRISTQWFGKDIVK</sequence>
<dbReference type="AlphaFoldDB" id="A0A935W5R9"/>
<dbReference type="Gene3D" id="3.40.190.10">
    <property type="entry name" value="Periplasmic binding protein-like II"/>
    <property type="match status" value="2"/>
</dbReference>